<protein>
    <submittedName>
        <fullName evidence="2">Uncharacterized protein</fullName>
    </submittedName>
</protein>
<dbReference type="Proteomes" id="UP001338125">
    <property type="component" value="Unassembled WGS sequence"/>
</dbReference>
<accession>A0ABR0SCT0</accession>
<organism evidence="2 3">
    <name type="scientific">Cladobotryum mycophilum</name>
    <dbReference type="NCBI Taxonomy" id="491253"/>
    <lineage>
        <taxon>Eukaryota</taxon>
        <taxon>Fungi</taxon>
        <taxon>Dikarya</taxon>
        <taxon>Ascomycota</taxon>
        <taxon>Pezizomycotina</taxon>
        <taxon>Sordariomycetes</taxon>
        <taxon>Hypocreomycetidae</taxon>
        <taxon>Hypocreales</taxon>
        <taxon>Hypocreaceae</taxon>
        <taxon>Cladobotryum</taxon>
    </lineage>
</organism>
<keyword evidence="3" id="KW-1185">Reference proteome</keyword>
<reference evidence="2 3" key="1">
    <citation type="submission" date="2024-01" db="EMBL/GenBank/DDBJ databases">
        <title>Complete genome of Cladobotryum mycophilum ATHUM6906.</title>
        <authorList>
            <person name="Christinaki A.C."/>
            <person name="Myridakis A.I."/>
            <person name="Kouvelis V.N."/>
        </authorList>
    </citation>
    <scope>NUCLEOTIDE SEQUENCE [LARGE SCALE GENOMIC DNA]</scope>
    <source>
        <strain evidence="2 3">ATHUM6906</strain>
    </source>
</reference>
<sequence>MIAKSVAAALALAVASTSAAPVDNAGLLSFNVITSDYKNADGVRLQLRPNQYETEYGFPAGSFFYLGVDKSSYNLVGTIQDGSLISWTSGPTNDKIGYLSLKEQWDDGKTSQYIISFGNPKLYANATDNQWSLNDKVGVKPILVHGQDVNLTGRFQLCNADFNTKAGSWQYLSYITYDKAQGLAHNIPGCIDAAVLIGHDY</sequence>
<proteinExistence type="predicted"/>
<keyword evidence="1" id="KW-0732">Signal</keyword>
<feature type="chain" id="PRO_5045556207" evidence="1">
    <location>
        <begin position="20"/>
        <end position="201"/>
    </location>
</feature>
<comment type="caution">
    <text evidence="2">The sequence shown here is derived from an EMBL/GenBank/DDBJ whole genome shotgun (WGS) entry which is preliminary data.</text>
</comment>
<dbReference type="EMBL" id="JAVFKD010000014">
    <property type="protein sequence ID" value="KAK5989610.1"/>
    <property type="molecule type" value="Genomic_DNA"/>
</dbReference>
<name>A0ABR0SCT0_9HYPO</name>
<gene>
    <name evidence="2" type="ORF">PT974_07864</name>
</gene>
<evidence type="ECO:0000256" key="1">
    <source>
        <dbReference type="SAM" id="SignalP"/>
    </source>
</evidence>
<feature type="signal peptide" evidence="1">
    <location>
        <begin position="1"/>
        <end position="19"/>
    </location>
</feature>
<evidence type="ECO:0000313" key="3">
    <source>
        <dbReference type="Proteomes" id="UP001338125"/>
    </source>
</evidence>
<evidence type="ECO:0000313" key="2">
    <source>
        <dbReference type="EMBL" id="KAK5989610.1"/>
    </source>
</evidence>